<comment type="subcellular location">
    <subcellularLocation>
        <location evidence="1">Membrane</location>
        <topology evidence="1">Multi-pass membrane protein</topology>
    </subcellularLocation>
</comment>
<evidence type="ECO:0000256" key="3">
    <source>
        <dbReference type="ARBA" id="ARBA00022448"/>
    </source>
</evidence>
<dbReference type="PANTHER" id="PTHR42861">
    <property type="entry name" value="CALCIUM-TRANSPORTING ATPASE"/>
    <property type="match status" value="1"/>
</dbReference>
<dbReference type="OrthoDB" id="3352408at2759"/>
<dbReference type="FunFam" id="3.40.1110.10:FF:000003">
    <property type="entry name" value="Calcium-transporting ATPase"/>
    <property type="match status" value="1"/>
</dbReference>
<dbReference type="InterPro" id="IPR059000">
    <property type="entry name" value="ATPase_P-type_domA"/>
</dbReference>
<dbReference type="AlphaFoldDB" id="A0A2R5GMI3"/>
<evidence type="ECO:0000256" key="13">
    <source>
        <dbReference type="ARBA" id="ARBA00023065"/>
    </source>
</evidence>
<dbReference type="SMART" id="SM00831">
    <property type="entry name" value="Cation_ATPase_N"/>
    <property type="match status" value="1"/>
</dbReference>
<evidence type="ECO:0000256" key="16">
    <source>
        <dbReference type="SAM" id="Phobius"/>
    </source>
</evidence>
<dbReference type="InterPro" id="IPR006068">
    <property type="entry name" value="ATPase_P-typ_cation-transptr_C"/>
</dbReference>
<dbReference type="FunFam" id="1.20.1110.10:FF:000037">
    <property type="entry name" value="Calcium-transporting ATPase, putative"/>
    <property type="match status" value="1"/>
</dbReference>
<organism evidence="18 19">
    <name type="scientific">Hondaea fermentalgiana</name>
    <dbReference type="NCBI Taxonomy" id="2315210"/>
    <lineage>
        <taxon>Eukaryota</taxon>
        <taxon>Sar</taxon>
        <taxon>Stramenopiles</taxon>
        <taxon>Bigyra</taxon>
        <taxon>Labyrinthulomycetes</taxon>
        <taxon>Thraustochytrida</taxon>
        <taxon>Thraustochytriidae</taxon>
        <taxon>Hondaea</taxon>
    </lineage>
</organism>
<feature type="transmembrane region" description="Helical" evidence="16">
    <location>
        <begin position="305"/>
        <end position="334"/>
    </location>
</feature>
<comment type="similarity">
    <text evidence="15">Belongs to the cation transport ATPase (P-type) (TC 3.A.3) family.</text>
</comment>
<feature type="transmembrane region" description="Helical" evidence="16">
    <location>
        <begin position="774"/>
        <end position="797"/>
    </location>
</feature>
<dbReference type="SFLD" id="SFLDF00027">
    <property type="entry name" value="p-type_atpase"/>
    <property type="match status" value="1"/>
</dbReference>
<dbReference type="PRINTS" id="PR00121">
    <property type="entry name" value="NAKATPASE"/>
</dbReference>
<dbReference type="FunFam" id="1.20.1110.10:FF:000065">
    <property type="entry name" value="Sarcoplasmic/endoplasmic reticulum calcium ATPase 1"/>
    <property type="match status" value="1"/>
</dbReference>
<evidence type="ECO:0000256" key="10">
    <source>
        <dbReference type="ARBA" id="ARBA00022842"/>
    </source>
</evidence>
<evidence type="ECO:0000256" key="5">
    <source>
        <dbReference type="ARBA" id="ARBA00022568"/>
    </source>
</evidence>
<dbReference type="Pfam" id="PF00122">
    <property type="entry name" value="E1-E2_ATPase"/>
    <property type="match status" value="1"/>
</dbReference>
<keyword evidence="12 16" id="KW-1133">Transmembrane helix</keyword>
<evidence type="ECO:0000256" key="15">
    <source>
        <dbReference type="ARBA" id="ARBA00038148"/>
    </source>
</evidence>
<dbReference type="NCBIfam" id="TIGR01494">
    <property type="entry name" value="ATPase_P-type"/>
    <property type="match status" value="2"/>
</dbReference>
<keyword evidence="3" id="KW-0813">Transport</keyword>
<dbReference type="FunCoup" id="A0A2R5GMI3">
    <property type="interactions" value="84"/>
</dbReference>
<evidence type="ECO:0000313" key="19">
    <source>
        <dbReference type="Proteomes" id="UP000241890"/>
    </source>
</evidence>
<dbReference type="InterPro" id="IPR036412">
    <property type="entry name" value="HAD-like_sf"/>
</dbReference>
<evidence type="ECO:0000256" key="2">
    <source>
        <dbReference type="ARBA" id="ARBA00012790"/>
    </source>
</evidence>
<dbReference type="SUPFAM" id="SSF81660">
    <property type="entry name" value="Metal cation-transporting ATPase, ATP-binding domain N"/>
    <property type="match status" value="1"/>
</dbReference>
<feature type="transmembrane region" description="Helical" evidence="16">
    <location>
        <begin position="986"/>
        <end position="1004"/>
    </location>
</feature>
<accession>A0A2R5GMI3</accession>
<dbReference type="Pfam" id="PF00689">
    <property type="entry name" value="Cation_ATPase_C"/>
    <property type="match status" value="1"/>
</dbReference>
<keyword evidence="13" id="KW-0406">Ion transport</keyword>
<evidence type="ECO:0000256" key="11">
    <source>
        <dbReference type="ARBA" id="ARBA00022967"/>
    </source>
</evidence>
<dbReference type="SFLD" id="SFLDG00002">
    <property type="entry name" value="C1.7:_P-type_atpase_like"/>
    <property type="match status" value="1"/>
</dbReference>
<evidence type="ECO:0000256" key="14">
    <source>
        <dbReference type="ARBA" id="ARBA00023136"/>
    </source>
</evidence>
<evidence type="ECO:0000313" key="18">
    <source>
        <dbReference type="EMBL" id="GBG32097.1"/>
    </source>
</evidence>
<gene>
    <name evidence="18" type="ORF">FCC1311_083222</name>
</gene>
<dbReference type="GO" id="GO:0016887">
    <property type="term" value="F:ATP hydrolysis activity"/>
    <property type="evidence" value="ECO:0007669"/>
    <property type="project" value="InterPro"/>
</dbReference>
<feature type="domain" description="Cation-transporting P-type ATPase N-terminal" evidence="17">
    <location>
        <begin position="9"/>
        <end position="83"/>
    </location>
</feature>
<dbReference type="InterPro" id="IPR023298">
    <property type="entry name" value="ATPase_P-typ_TM_dom_sf"/>
</dbReference>
<protein>
    <recommendedName>
        <fullName evidence="2">P-type Ca(2+) transporter</fullName>
        <ecNumber evidence="2">7.2.2.10</ecNumber>
    </recommendedName>
</protein>
<dbReference type="GO" id="GO:0005388">
    <property type="term" value="F:P-type calcium transporter activity"/>
    <property type="evidence" value="ECO:0007669"/>
    <property type="project" value="UniProtKB-EC"/>
</dbReference>
<dbReference type="InterPro" id="IPR004014">
    <property type="entry name" value="ATPase_P-typ_cation-transptr_N"/>
</dbReference>
<dbReference type="SUPFAM" id="SSF56784">
    <property type="entry name" value="HAD-like"/>
    <property type="match status" value="1"/>
</dbReference>
<feature type="transmembrane region" description="Helical" evidence="16">
    <location>
        <begin position="98"/>
        <end position="117"/>
    </location>
</feature>
<keyword evidence="14 16" id="KW-0472">Membrane</keyword>
<dbReference type="GO" id="GO:0016020">
    <property type="term" value="C:membrane"/>
    <property type="evidence" value="ECO:0007669"/>
    <property type="project" value="UniProtKB-SubCell"/>
</dbReference>
<dbReference type="InterPro" id="IPR023214">
    <property type="entry name" value="HAD_sf"/>
</dbReference>
<dbReference type="SFLD" id="SFLDS00003">
    <property type="entry name" value="Haloacid_Dehalogenase"/>
    <property type="match status" value="1"/>
</dbReference>
<evidence type="ECO:0000256" key="12">
    <source>
        <dbReference type="ARBA" id="ARBA00022989"/>
    </source>
</evidence>
<dbReference type="GO" id="GO:0005524">
    <property type="term" value="F:ATP binding"/>
    <property type="evidence" value="ECO:0007669"/>
    <property type="project" value="UniProtKB-KW"/>
</dbReference>
<evidence type="ECO:0000256" key="4">
    <source>
        <dbReference type="ARBA" id="ARBA00022553"/>
    </source>
</evidence>
<keyword evidence="8" id="KW-0106">Calcium</keyword>
<dbReference type="InterPro" id="IPR044492">
    <property type="entry name" value="P_typ_ATPase_HD_dom"/>
</dbReference>
<evidence type="ECO:0000256" key="6">
    <source>
        <dbReference type="ARBA" id="ARBA00022692"/>
    </source>
</evidence>
<keyword evidence="9" id="KW-0067">ATP-binding</keyword>
<dbReference type="InterPro" id="IPR023299">
    <property type="entry name" value="ATPase_P-typ_cyto_dom_N"/>
</dbReference>
<dbReference type="InParanoid" id="A0A2R5GMI3"/>
<feature type="transmembrane region" description="Helical" evidence="16">
    <location>
        <begin position="1024"/>
        <end position="1046"/>
    </location>
</feature>
<dbReference type="PROSITE" id="PS00154">
    <property type="entry name" value="ATPASE_E1_E2"/>
    <property type="match status" value="1"/>
</dbReference>
<dbReference type="FunFam" id="3.40.50.1000:FF:000083">
    <property type="entry name" value="Sodium/potassium-transporting ATPase subunit alpha"/>
    <property type="match status" value="1"/>
</dbReference>
<feature type="transmembrane region" description="Helical" evidence="16">
    <location>
        <begin position="272"/>
        <end position="293"/>
    </location>
</feature>
<feature type="transmembrane region" description="Helical" evidence="16">
    <location>
        <begin position="848"/>
        <end position="870"/>
    </location>
</feature>
<comment type="caution">
    <text evidence="18">The sequence shown here is derived from an EMBL/GenBank/DDBJ whole genome shotgun (WGS) entry which is preliminary data.</text>
</comment>
<feature type="transmembrane region" description="Helical" evidence="16">
    <location>
        <begin position="67"/>
        <end position="86"/>
    </location>
</feature>
<keyword evidence="11" id="KW-1278">Translocase</keyword>
<evidence type="ECO:0000256" key="7">
    <source>
        <dbReference type="ARBA" id="ARBA00022741"/>
    </source>
</evidence>
<name>A0A2R5GMI3_9STRA</name>
<sequence length="1064" mass="114668">MAGVELMAAPWAREVEAVEKELDTSVEEGLEDGEAEARLEKFGKNELPKEEGSSFWELVLEQFDDPLVKILLVAAVVSALIAMYEAYEAGKALTLESLVESGVILLILILNAIVGVYQESNAEASLEALKAMQAATARVRRGGNWTPNLPAEDLVPGDVIELNVGDCVPADCRVAELKTTTLRAEQSALTGESVSVSKSEDKIDKEDCEIQSKSNMLFSGTMLANGHAICIVTGTGMSTEMGKIQEQLQAAAAERAEEKTPLKQKLEEFSDMLQWVISLICVLVWLINYHMFIDLENMSIDFKAAIYYFQIAVALAVAAIPEGLPTVITMCLALGTRKMAARNSIVRKLPAVETLGCTTVICSDKTGTLTTNMMSVRRVIVVGAGGKGTDEVAVSGATYNPLDGEAQLSNAGGAALEKLALVASVCNSSSVELVKGTWKHVGAPTEAALTVLVEKLLGSNGKASPSVAKGQLPVNESLKASAEAVATLEFTRDRKSMSVIVNSGKTRQSANELLVKGAPETLLERCSHVLTNDGKRVEMSAAIKKEMQERIAEMAGKALRTLGFAMKSELGALSDYNGTHHSAAAQLRDPANFAKIETDLTFVGLVGMQDPPRAEVRSSMEACRNAGIRVMVITGDNRITAEAVCREISVFGEDEDLTDKSFVGHDFSKLPVENQRELLAKNANTGMVFSRAEPAFKQHIVKLLKEQGNVVAMTGDGVNDAPALKLADIGVAMGIAGTEVAREASDMILADDNFSTIVASVQEGRSIYDNMRAFIRYMISSNIGEVFSIFFVAALGLPEGMVPIQLLWVNLVTDGPPATALGFNPSDPDIMTKPPRDKSEPLISTWVMARYIIVGLYVGIATVGVFVTWYMHGVGSEPFLGLIDLSKDGHTSVDFHHLSNWEKCDPDTNLFHLDDGTHKFSANSWTAGGLTYDVSGCDYFGEVGKKKASTLSLSVLVTIEMFNALNAISEDGSLFAPGTHPFVNPYLLLAMASSFALHFMILYVPSLAPMFDVVPLSSEEWALVILYSAPVVLIDEVLKLVGRIMNASALRRRRARIEASKKEQ</sequence>
<keyword evidence="4" id="KW-0597">Phosphoprotein</keyword>
<keyword evidence="10" id="KW-0460">Magnesium</keyword>
<dbReference type="Proteomes" id="UP000241890">
    <property type="component" value="Unassembled WGS sequence"/>
</dbReference>
<evidence type="ECO:0000259" key="17">
    <source>
        <dbReference type="SMART" id="SM00831"/>
    </source>
</evidence>
<dbReference type="Gene3D" id="3.40.1110.10">
    <property type="entry name" value="Calcium-transporting ATPase, cytoplasmic domain N"/>
    <property type="match status" value="1"/>
</dbReference>
<dbReference type="SUPFAM" id="SSF81653">
    <property type="entry name" value="Calcium ATPase, transduction domain A"/>
    <property type="match status" value="1"/>
</dbReference>
<dbReference type="Pfam" id="PF13246">
    <property type="entry name" value="Cation_ATPase"/>
    <property type="match status" value="1"/>
</dbReference>
<evidence type="ECO:0000256" key="1">
    <source>
        <dbReference type="ARBA" id="ARBA00004141"/>
    </source>
</evidence>
<dbReference type="Pfam" id="PF00690">
    <property type="entry name" value="Cation_ATPase_N"/>
    <property type="match status" value="1"/>
</dbReference>
<dbReference type="FunFam" id="2.70.150.10:FF:000014">
    <property type="entry name" value="Calcium-transporting ATPase, putative"/>
    <property type="match status" value="1"/>
</dbReference>
<dbReference type="Gene3D" id="1.20.1110.10">
    <property type="entry name" value="Calcium-transporting ATPase, transmembrane domain"/>
    <property type="match status" value="1"/>
</dbReference>
<keyword evidence="7" id="KW-0547">Nucleotide-binding</keyword>
<keyword evidence="6 16" id="KW-0812">Transmembrane</keyword>
<dbReference type="InterPro" id="IPR008250">
    <property type="entry name" value="ATPase_P-typ_transduc_dom_A_sf"/>
</dbReference>
<dbReference type="EC" id="7.2.2.10" evidence="2"/>
<keyword evidence="5" id="KW-0109">Calcium transport</keyword>
<dbReference type="InterPro" id="IPR001757">
    <property type="entry name" value="P_typ_ATPase"/>
</dbReference>
<evidence type="ECO:0000256" key="9">
    <source>
        <dbReference type="ARBA" id="ARBA00022840"/>
    </source>
</evidence>
<dbReference type="PRINTS" id="PR00119">
    <property type="entry name" value="CATATPASE"/>
</dbReference>
<keyword evidence="19" id="KW-1185">Reference proteome</keyword>
<evidence type="ECO:0000256" key="8">
    <source>
        <dbReference type="ARBA" id="ARBA00022837"/>
    </source>
</evidence>
<dbReference type="Gene3D" id="2.70.150.10">
    <property type="entry name" value="Calcium-transporting ATPase, cytoplasmic transduction domain A"/>
    <property type="match status" value="1"/>
</dbReference>
<dbReference type="EMBL" id="BEYU01000115">
    <property type="protein sequence ID" value="GBG32097.1"/>
    <property type="molecule type" value="Genomic_DNA"/>
</dbReference>
<dbReference type="InterPro" id="IPR018303">
    <property type="entry name" value="ATPase_P-typ_P_site"/>
</dbReference>
<proteinExistence type="inferred from homology"/>
<reference evidence="18 19" key="1">
    <citation type="submission" date="2017-12" db="EMBL/GenBank/DDBJ databases">
        <title>Sequencing, de novo assembly and annotation of complete genome of a new Thraustochytrid species, strain FCC1311.</title>
        <authorList>
            <person name="Sedici K."/>
            <person name="Godart F."/>
            <person name="Aiese Cigliano R."/>
            <person name="Sanseverino W."/>
            <person name="Barakat M."/>
            <person name="Ortet P."/>
            <person name="Marechal E."/>
            <person name="Cagnac O."/>
            <person name="Amato A."/>
        </authorList>
    </citation>
    <scope>NUCLEOTIDE SEQUENCE [LARGE SCALE GENOMIC DNA]</scope>
</reference>
<dbReference type="Gene3D" id="3.40.50.1000">
    <property type="entry name" value="HAD superfamily/HAD-like"/>
    <property type="match status" value="1"/>
</dbReference>
<dbReference type="SUPFAM" id="SSF81665">
    <property type="entry name" value="Calcium ATPase, transmembrane domain M"/>
    <property type="match status" value="1"/>
</dbReference>